<evidence type="ECO:0000313" key="2">
    <source>
        <dbReference type="EMBL" id="KAJ8888784.1"/>
    </source>
</evidence>
<dbReference type="Proteomes" id="UP001159363">
    <property type="component" value="Chromosome 3"/>
</dbReference>
<organism evidence="2 3">
    <name type="scientific">Dryococelus australis</name>
    <dbReference type="NCBI Taxonomy" id="614101"/>
    <lineage>
        <taxon>Eukaryota</taxon>
        <taxon>Metazoa</taxon>
        <taxon>Ecdysozoa</taxon>
        <taxon>Arthropoda</taxon>
        <taxon>Hexapoda</taxon>
        <taxon>Insecta</taxon>
        <taxon>Pterygota</taxon>
        <taxon>Neoptera</taxon>
        <taxon>Polyneoptera</taxon>
        <taxon>Phasmatodea</taxon>
        <taxon>Verophasmatodea</taxon>
        <taxon>Anareolatae</taxon>
        <taxon>Phasmatidae</taxon>
        <taxon>Eurycanthinae</taxon>
        <taxon>Dryococelus</taxon>
    </lineage>
</organism>
<evidence type="ECO:0000313" key="3">
    <source>
        <dbReference type="Proteomes" id="UP001159363"/>
    </source>
</evidence>
<protein>
    <submittedName>
        <fullName evidence="2">Uncharacterized protein</fullName>
    </submittedName>
</protein>
<accession>A0ABQ9HWM7</accession>
<dbReference type="EMBL" id="JARBHB010000003">
    <property type="protein sequence ID" value="KAJ8888784.1"/>
    <property type="molecule type" value="Genomic_DNA"/>
</dbReference>
<gene>
    <name evidence="2" type="ORF">PR048_008276</name>
</gene>
<name>A0ABQ9HWM7_9NEOP</name>
<proteinExistence type="predicted"/>
<keyword evidence="3" id="KW-1185">Reference proteome</keyword>
<feature type="region of interest" description="Disordered" evidence="1">
    <location>
        <begin position="536"/>
        <end position="563"/>
    </location>
</feature>
<sequence>MGHGKRNDRGIDCKYNFSRASGELEVTANSVLNRASGAAGNHERGYGDVVRLLVSHIGKPVSIPDGVSYGFSRVGVVPDDAAGRRVFFFGDLPFPRSLHSGAAPYLTRFNLIGSQDFDVKSHPNLSTPLLMNQIGPPALQIGGAPTDCACRTIPLVSGFSRGSPVPPAPSFRLHSIFTSIALIGSQDLAVKSLLNLTTHSYFHYDLDFATIANRLLEYASDDFCKNEALKHGEAAEHSGEELKHYSEKAQWLYSTVNLDSPAIKLDCHGMSSRQSRAVDADHNRCSMITSNYFLGPESNHDQPVTPSEEVVHTNFQPPPLSRPRRLPIAAAGGANGPSLKPGNQVIFVSSRERQRSCRVKPSCRGRTNGAGTKHFAVLETLAKLVRSQERQIQYRLFTGMKRGGNGAAPKCKYGAKREISEETRLQTASYGTITKCRNTGASPPAIEPGSPWWEWGFFPSIAVSSMIVLFQLFTHISFHLVHSPSDREKQVYLKALSRLFSERFASTIWLSVSLVTEVLKADEGDRGDYEACLNKWAGETGDPRENSPTSGASSAMIPTYENQ</sequence>
<reference evidence="2 3" key="1">
    <citation type="submission" date="2023-02" db="EMBL/GenBank/DDBJ databases">
        <title>LHISI_Scaffold_Assembly.</title>
        <authorList>
            <person name="Stuart O.P."/>
            <person name="Cleave R."/>
            <person name="Magrath M.J.L."/>
            <person name="Mikheyev A.S."/>
        </authorList>
    </citation>
    <scope>NUCLEOTIDE SEQUENCE [LARGE SCALE GENOMIC DNA]</scope>
    <source>
        <strain evidence="2">Daus_M_001</strain>
        <tissue evidence="2">Leg muscle</tissue>
    </source>
</reference>
<evidence type="ECO:0000256" key="1">
    <source>
        <dbReference type="SAM" id="MobiDB-lite"/>
    </source>
</evidence>
<comment type="caution">
    <text evidence="2">The sequence shown here is derived from an EMBL/GenBank/DDBJ whole genome shotgun (WGS) entry which is preliminary data.</text>
</comment>